<reference evidence="2" key="1">
    <citation type="journal article" date="2015" name="Nature">
        <title>Complex archaea that bridge the gap between prokaryotes and eukaryotes.</title>
        <authorList>
            <person name="Spang A."/>
            <person name="Saw J.H."/>
            <person name="Jorgensen S.L."/>
            <person name="Zaremba-Niedzwiedzka K."/>
            <person name="Martijn J."/>
            <person name="Lind A.E."/>
            <person name="van Eijk R."/>
            <person name="Schleper C."/>
            <person name="Guy L."/>
            <person name="Ettema T.J."/>
        </authorList>
    </citation>
    <scope>NUCLEOTIDE SEQUENCE</scope>
</reference>
<feature type="coiled-coil region" evidence="1">
    <location>
        <begin position="42"/>
        <end position="171"/>
    </location>
</feature>
<evidence type="ECO:0000256" key="1">
    <source>
        <dbReference type="SAM" id="Coils"/>
    </source>
</evidence>
<dbReference type="AlphaFoldDB" id="A0A0F9RE59"/>
<protein>
    <recommendedName>
        <fullName evidence="3">Chromosome partition protein Smc</fullName>
    </recommendedName>
</protein>
<evidence type="ECO:0000313" key="2">
    <source>
        <dbReference type="EMBL" id="KKN47867.1"/>
    </source>
</evidence>
<sequence length="242" mass="27828">MSSQEILSLIEQFETAFDTYWQILQKNNEEVLSQLRSTWRSMQAEQKENEILKEKISAQNSELTELRTKSEEMDTTIEGLKEKKEELNSKISELTASLETTINDLKTPSFELDGLETKFIAVNEKINAKEAEKTSLDQKTVENENREMEIKNSYQKKMDEFEKQIDGLRKQNFFTSFLIENSDEEIHEVDIIATIMDKGSAKLDELKKLLDVPPIMAVRTIKQLAVKGILNLDESTGTLTLP</sequence>
<proteinExistence type="predicted"/>
<organism evidence="2">
    <name type="scientific">marine sediment metagenome</name>
    <dbReference type="NCBI Taxonomy" id="412755"/>
    <lineage>
        <taxon>unclassified sequences</taxon>
        <taxon>metagenomes</taxon>
        <taxon>ecological metagenomes</taxon>
    </lineage>
</organism>
<accession>A0A0F9RE59</accession>
<keyword evidence="1" id="KW-0175">Coiled coil</keyword>
<gene>
    <name evidence="2" type="ORF">LCGC14_0658450</name>
</gene>
<dbReference type="EMBL" id="LAZR01001252">
    <property type="protein sequence ID" value="KKN47867.1"/>
    <property type="molecule type" value="Genomic_DNA"/>
</dbReference>
<name>A0A0F9RE59_9ZZZZ</name>
<comment type="caution">
    <text evidence="2">The sequence shown here is derived from an EMBL/GenBank/DDBJ whole genome shotgun (WGS) entry which is preliminary data.</text>
</comment>
<evidence type="ECO:0008006" key="3">
    <source>
        <dbReference type="Google" id="ProtNLM"/>
    </source>
</evidence>